<evidence type="ECO:0000259" key="3">
    <source>
        <dbReference type="Pfam" id="PF16220"/>
    </source>
</evidence>
<dbReference type="Pfam" id="PF16344">
    <property type="entry name" value="FecR_C"/>
    <property type="match status" value="1"/>
</dbReference>
<evidence type="ECO:0000313" key="6">
    <source>
        <dbReference type="Proteomes" id="UP000649232"/>
    </source>
</evidence>
<proteinExistence type="predicted"/>
<comment type="caution">
    <text evidence="5">The sequence shown here is derived from an EMBL/GenBank/DDBJ whole genome shotgun (WGS) entry which is preliminary data.</text>
</comment>
<feature type="domain" description="Protein FecR C-terminal" evidence="4">
    <location>
        <begin position="308"/>
        <end position="370"/>
    </location>
</feature>
<evidence type="ECO:0000259" key="4">
    <source>
        <dbReference type="Pfam" id="PF16344"/>
    </source>
</evidence>
<dbReference type="InterPro" id="IPR032623">
    <property type="entry name" value="FecR_N"/>
</dbReference>
<reference evidence="5 6" key="1">
    <citation type="submission" date="2020-12" db="EMBL/GenBank/DDBJ databases">
        <title>Draft genome sequences of nine environmental bacterial isolates colonizing plastic.</title>
        <authorList>
            <person name="Borre I."/>
            <person name="Sonnenschein E.C."/>
        </authorList>
    </citation>
    <scope>NUCLEOTIDE SEQUENCE [LARGE SCALE GENOMIC DNA]</scope>
    <source>
        <strain evidence="5 6">IB30</strain>
    </source>
</reference>
<dbReference type="InterPro" id="IPR006860">
    <property type="entry name" value="FecR"/>
</dbReference>
<accession>A0ABS0W8Z3</accession>
<organism evidence="5 6">
    <name type="scientific">Paraglaciecola chathamensis</name>
    <dbReference type="NCBI Taxonomy" id="368405"/>
    <lineage>
        <taxon>Bacteria</taxon>
        <taxon>Pseudomonadati</taxon>
        <taxon>Pseudomonadota</taxon>
        <taxon>Gammaproteobacteria</taxon>
        <taxon>Alteromonadales</taxon>
        <taxon>Alteromonadaceae</taxon>
        <taxon>Paraglaciecola</taxon>
    </lineage>
</organism>
<keyword evidence="1" id="KW-1133">Transmembrane helix</keyword>
<name>A0ABS0W8Z3_9ALTE</name>
<dbReference type="Pfam" id="PF16220">
    <property type="entry name" value="DUF4880"/>
    <property type="match status" value="1"/>
</dbReference>
<dbReference type="EMBL" id="JAEILT010000002">
    <property type="protein sequence ID" value="MBJ2135250.1"/>
    <property type="molecule type" value="Genomic_DNA"/>
</dbReference>
<sequence length="379" mass="42884">MNNNNQPNTLIIEEASHWAMLLDDGDLNQEQKSELTNWLLKSPVHVDEFLQASAIFDLLSDVDDKKEISLDDLLERIKSTNDKISGIHTDKLDTNEPAQSKPPRNNNIVRTWLAMAASIVISVFVVYQFDLPLVMGEDAPNLQSLSSYKTELGEQRSVTLVDGSIIYLNTLTNIDIDYTEQYRNIHLYQGEAIFKVAHDPKKPFRVWVNETMFQALGTEFNVRNNQGKIELTVITGEVALTKNAIQDQDLAIENASIRLEENTELDLTVDKTLIVSIGQQATIQSNGLVTTEIQADLDKKTSWKAREMMFKNDQLKDVIYEFNRYNALQITIDSPSLSRLSITGVFETNDPLSLLEFLESSGKAKIQRNGPHKITIRDI</sequence>
<dbReference type="PANTHER" id="PTHR30273:SF2">
    <property type="entry name" value="PROTEIN FECR"/>
    <property type="match status" value="1"/>
</dbReference>
<gene>
    <name evidence="5" type="ORF">JEU11_02160</name>
</gene>
<dbReference type="Gene3D" id="3.55.50.30">
    <property type="match status" value="1"/>
</dbReference>
<feature type="domain" description="FecR N-terminal" evidence="3">
    <location>
        <begin position="13"/>
        <end position="54"/>
    </location>
</feature>
<dbReference type="InterPro" id="IPR032508">
    <property type="entry name" value="FecR_C"/>
</dbReference>
<dbReference type="RefSeq" id="WP_198823506.1">
    <property type="nucleotide sequence ID" value="NZ_JAEILT010000002.1"/>
</dbReference>
<feature type="domain" description="FecR protein" evidence="2">
    <location>
        <begin position="148"/>
        <end position="238"/>
    </location>
</feature>
<dbReference type="Pfam" id="PF04773">
    <property type="entry name" value="FecR"/>
    <property type="match status" value="1"/>
</dbReference>
<protein>
    <submittedName>
        <fullName evidence="5">FecR domain-containing protein</fullName>
    </submittedName>
</protein>
<dbReference type="PANTHER" id="PTHR30273">
    <property type="entry name" value="PERIPLASMIC SIGNAL SENSOR AND SIGMA FACTOR ACTIVATOR FECR-RELATED"/>
    <property type="match status" value="1"/>
</dbReference>
<keyword evidence="1" id="KW-0472">Membrane</keyword>
<dbReference type="Gene3D" id="2.60.120.1440">
    <property type="match status" value="1"/>
</dbReference>
<evidence type="ECO:0000313" key="5">
    <source>
        <dbReference type="EMBL" id="MBJ2135250.1"/>
    </source>
</evidence>
<dbReference type="PIRSF" id="PIRSF018266">
    <property type="entry name" value="FecR"/>
    <property type="match status" value="1"/>
</dbReference>
<feature type="transmembrane region" description="Helical" evidence="1">
    <location>
        <begin position="111"/>
        <end position="129"/>
    </location>
</feature>
<dbReference type="InterPro" id="IPR012373">
    <property type="entry name" value="Ferrdict_sens_TM"/>
</dbReference>
<evidence type="ECO:0000256" key="1">
    <source>
        <dbReference type="SAM" id="Phobius"/>
    </source>
</evidence>
<dbReference type="Proteomes" id="UP000649232">
    <property type="component" value="Unassembled WGS sequence"/>
</dbReference>
<evidence type="ECO:0000259" key="2">
    <source>
        <dbReference type="Pfam" id="PF04773"/>
    </source>
</evidence>
<keyword evidence="1" id="KW-0812">Transmembrane</keyword>